<evidence type="ECO:0000256" key="2">
    <source>
        <dbReference type="ARBA" id="ARBA00023015"/>
    </source>
</evidence>
<dbReference type="SUPFAM" id="SSF54171">
    <property type="entry name" value="DNA-binding domain"/>
    <property type="match status" value="1"/>
</dbReference>
<dbReference type="KEGG" id="dcr:108215452"/>
<feature type="compositionally biased region" description="Basic and acidic residues" evidence="6">
    <location>
        <begin position="123"/>
        <end position="138"/>
    </location>
</feature>
<evidence type="ECO:0000313" key="9">
    <source>
        <dbReference type="Proteomes" id="UP000077755"/>
    </source>
</evidence>
<feature type="compositionally biased region" description="Basic and acidic residues" evidence="6">
    <location>
        <begin position="49"/>
        <end position="59"/>
    </location>
</feature>
<evidence type="ECO:0000256" key="3">
    <source>
        <dbReference type="ARBA" id="ARBA00023125"/>
    </source>
</evidence>
<feature type="compositionally biased region" description="Acidic residues" evidence="6">
    <location>
        <begin position="111"/>
        <end position="121"/>
    </location>
</feature>
<dbReference type="PANTHER" id="PTHR33729">
    <property type="entry name" value="METHYL-CPG BINDING DOMAIN CONTAINING PROTEIN, EXPRESSED"/>
    <property type="match status" value="1"/>
</dbReference>
<feature type="compositionally biased region" description="Basic and acidic residues" evidence="6">
    <location>
        <begin position="250"/>
        <end position="260"/>
    </location>
</feature>
<organism evidence="8 9">
    <name type="scientific">Daucus carota subsp. sativus</name>
    <name type="common">Carrot</name>
    <dbReference type="NCBI Taxonomy" id="79200"/>
    <lineage>
        <taxon>Eukaryota</taxon>
        <taxon>Viridiplantae</taxon>
        <taxon>Streptophyta</taxon>
        <taxon>Embryophyta</taxon>
        <taxon>Tracheophyta</taxon>
        <taxon>Spermatophyta</taxon>
        <taxon>Magnoliopsida</taxon>
        <taxon>eudicotyledons</taxon>
        <taxon>Gunneridae</taxon>
        <taxon>Pentapetalae</taxon>
        <taxon>asterids</taxon>
        <taxon>campanulids</taxon>
        <taxon>Apiales</taxon>
        <taxon>Apiaceae</taxon>
        <taxon>Apioideae</taxon>
        <taxon>Scandiceae</taxon>
        <taxon>Daucinae</taxon>
        <taxon>Daucus</taxon>
        <taxon>Daucus sect. Daucus</taxon>
    </lineage>
</organism>
<name>A0AAF1AQ21_DAUCS</name>
<keyword evidence="4" id="KW-0804">Transcription</keyword>
<keyword evidence="2" id="KW-0805">Transcription regulation</keyword>
<dbReference type="GO" id="GO:0005634">
    <property type="term" value="C:nucleus"/>
    <property type="evidence" value="ECO:0007669"/>
    <property type="project" value="UniProtKB-SubCell"/>
</dbReference>
<dbReference type="EMBL" id="CP093345">
    <property type="protein sequence ID" value="WOG91289.1"/>
    <property type="molecule type" value="Genomic_DNA"/>
</dbReference>
<keyword evidence="5" id="KW-0539">Nucleus</keyword>
<keyword evidence="3" id="KW-0238">DNA-binding</keyword>
<dbReference type="InterPro" id="IPR039622">
    <property type="entry name" value="MBD10/11"/>
</dbReference>
<comment type="subcellular location">
    <subcellularLocation>
        <location evidence="1">Nucleus</location>
    </subcellularLocation>
</comment>
<feature type="region of interest" description="Disordered" evidence="6">
    <location>
        <begin position="22"/>
        <end position="222"/>
    </location>
</feature>
<evidence type="ECO:0000259" key="7">
    <source>
        <dbReference type="PROSITE" id="PS50982"/>
    </source>
</evidence>
<reference evidence="8" key="2">
    <citation type="submission" date="2022-03" db="EMBL/GenBank/DDBJ databases">
        <title>Draft title - Genomic analysis of global carrot germplasm unveils the trajectory of domestication and the origin of high carotenoid orange carrot.</title>
        <authorList>
            <person name="Iorizzo M."/>
            <person name="Ellison S."/>
            <person name="Senalik D."/>
            <person name="Macko-Podgorni A."/>
            <person name="Grzebelus D."/>
            <person name="Bostan H."/>
            <person name="Rolling W."/>
            <person name="Curaba J."/>
            <person name="Simon P."/>
        </authorList>
    </citation>
    <scope>NUCLEOTIDE SEQUENCE</scope>
    <source>
        <tissue evidence="8">Leaf</tissue>
    </source>
</reference>
<feature type="compositionally biased region" description="Basic and acidic residues" evidence="6">
    <location>
        <begin position="267"/>
        <end position="283"/>
    </location>
</feature>
<feature type="region of interest" description="Disordered" evidence="6">
    <location>
        <begin position="236"/>
        <end position="316"/>
    </location>
</feature>
<reference evidence="8" key="1">
    <citation type="journal article" date="2016" name="Nat. Genet.">
        <title>A high-quality carrot genome assembly provides new insights into carotenoid accumulation and asterid genome evolution.</title>
        <authorList>
            <person name="Iorizzo M."/>
            <person name="Ellison S."/>
            <person name="Senalik D."/>
            <person name="Zeng P."/>
            <person name="Satapoomin P."/>
            <person name="Huang J."/>
            <person name="Bowman M."/>
            <person name="Iovene M."/>
            <person name="Sanseverino W."/>
            <person name="Cavagnaro P."/>
            <person name="Yildiz M."/>
            <person name="Macko-Podgorni A."/>
            <person name="Moranska E."/>
            <person name="Grzebelus E."/>
            <person name="Grzebelus D."/>
            <person name="Ashrafi H."/>
            <person name="Zheng Z."/>
            <person name="Cheng S."/>
            <person name="Spooner D."/>
            <person name="Van Deynze A."/>
            <person name="Simon P."/>
        </authorList>
    </citation>
    <scope>NUCLEOTIDE SEQUENCE</scope>
    <source>
        <tissue evidence="8">Leaf</tissue>
    </source>
</reference>
<evidence type="ECO:0000256" key="1">
    <source>
        <dbReference type="ARBA" id="ARBA00004123"/>
    </source>
</evidence>
<dbReference type="Pfam" id="PF01429">
    <property type="entry name" value="MBD"/>
    <property type="match status" value="1"/>
</dbReference>
<dbReference type="GO" id="GO:0003677">
    <property type="term" value="F:DNA binding"/>
    <property type="evidence" value="ECO:0007669"/>
    <property type="project" value="UniProtKB-KW"/>
</dbReference>
<dbReference type="AlphaFoldDB" id="A0AAF1AQ21"/>
<evidence type="ECO:0000256" key="6">
    <source>
        <dbReference type="SAM" id="MobiDB-lite"/>
    </source>
</evidence>
<feature type="compositionally biased region" description="Basic and acidic residues" evidence="6">
    <location>
        <begin position="147"/>
        <end position="211"/>
    </location>
</feature>
<keyword evidence="9" id="KW-1185">Reference proteome</keyword>
<accession>A0AAF1AQ21</accession>
<evidence type="ECO:0000256" key="5">
    <source>
        <dbReference type="ARBA" id="ARBA00023242"/>
    </source>
</evidence>
<dbReference type="PANTHER" id="PTHR33729:SF6">
    <property type="entry name" value="METHYL-CPG-BINDING DOMAIN-CONTAINING PROTEIN 11"/>
    <property type="match status" value="1"/>
</dbReference>
<sequence length="316" mass="34710">MASSVEKKEQVVSMELPAPSGWIKKFMPKQGKTPKKNEIIFTAPTGEEISNKKQLERYLKSHPGGPRMSEFDWGTGETPRRSARISEKAIETPPPPESDPPKKRSRKSTAMDDEKESEVAAEEMVKEVVMEETEKVETDNVAAQTEDISKEKKDENKDEPLDDEKTGHEAKKDETQGTAKDVEKDSQNTDDKTVHTPAEHAEPKEDIKQLDDAGGIKTDSVADFEKVPDVTEISKTDAEQLQEGAQLPEAVEKTPMEAHTEAGTGNQEKHNPSMEGNIEHPDFYSKAAEGNDAMGKVAEGEVTENGSNGKAGEAQP</sequence>
<dbReference type="Gene3D" id="3.30.890.10">
    <property type="entry name" value="Methyl-cpg-binding Protein 2, Chain A"/>
    <property type="match status" value="1"/>
</dbReference>
<evidence type="ECO:0000256" key="4">
    <source>
        <dbReference type="ARBA" id="ARBA00023163"/>
    </source>
</evidence>
<feature type="domain" description="MBD" evidence="7">
    <location>
        <begin position="8"/>
        <end position="78"/>
    </location>
</feature>
<evidence type="ECO:0000313" key="8">
    <source>
        <dbReference type="EMBL" id="WOG91289.1"/>
    </source>
</evidence>
<dbReference type="PROSITE" id="PS50982">
    <property type="entry name" value="MBD"/>
    <property type="match status" value="1"/>
</dbReference>
<feature type="compositionally biased region" description="Basic and acidic residues" evidence="6">
    <location>
        <begin position="78"/>
        <end position="90"/>
    </location>
</feature>
<gene>
    <name evidence="8" type="ORF">DCAR_0310537</name>
</gene>
<dbReference type="InterPro" id="IPR001739">
    <property type="entry name" value="Methyl_CpG_DNA-bd"/>
</dbReference>
<dbReference type="InterPro" id="IPR016177">
    <property type="entry name" value="DNA-bd_dom_sf"/>
</dbReference>
<proteinExistence type="predicted"/>
<protein>
    <recommendedName>
        <fullName evidence="7">MBD domain-containing protein</fullName>
    </recommendedName>
</protein>
<dbReference type="Proteomes" id="UP000077755">
    <property type="component" value="Chromosome 3"/>
</dbReference>